<gene>
    <name evidence="2" type="ORF">A2866_05720</name>
</gene>
<evidence type="ECO:0000313" key="2">
    <source>
        <dbReference type="EMBL" id="OGK20405.1"/>
    </source>
</evidence>
<proteinExistence type="predicted"/>
<sequence length="438" mass="45692">MKKITHKSILILLLLLSLSAILITSSSSNKKIVYQSRAAPVCDPQCQTEPPCCAEIISRYRALGGKPEDLEDLDDSEQPYHACPGLYDGNNERGYCRPETCNQLPAGLKYRGRCNWYWSFHEGATNSADGYGCMIGASESSMRPICGGSGGTPNPTNPPNTTLTPGGRGGGTLKVVVHIGTTNGAIWNSDEDIPRPYTDKKSLLIYINGPTARGSFGELLFVPGQDGEQCSSDTGFPYTCSKGTVEWKGDDGTSGTGAGSYSVSIAQAPKGWSIKDGSAQGSLASGSTLTIDLSLEQGGGGGPTATPNPNATATPTPDPNASATPKPTKGPKPSRTPTPSREPTDRINRGSSIGETIRNFFSSPTPGPGSSQNSETANQPNSPISINIPPVVGTVLNGVNTNASQALSVVGSLVQTIQNIDQTLENGINEAIGNIFGQ</sequence>
<feature type="compositionally biased region" description="Low complexity" evidence="1">
    <location>
        <begin position="362"/>
        <end position="371"/>
    </location>
</feature>
<feature type="region of interest" description="Disordered" evidence="1">
    <location>
        <begin position="149"/>
        <end position="168"/>
    </location>
</feature>
<evidence type="ECO:0000256" key="1">
    <source>
        <dbReference type="SAM" id="MobiDB-lite"/>
    </source>
</evidence>
<dbReference type="AlphaFoldDB" id="A0A1F7GNM3"/>
<dbReference type="EMBL" id="MFZI01000034">
    <property type="protein sequence ID" value="OGK20405.1"/>
    <property type="molecule type" value="Genomic_DNA"/>
</dbReference>
<feature type="compositionally biased region" description="Low complexity" evidence="1">
    <location>
        <begin position="304"/>
        <end position="327"/>
    </location>
</feature>
<protein>
    <submittedName>
        <fullName evidence="2">Uncharacterized protein</fullName>
    </submittedName>
</protein>
<reference evidence="2 3" key="1">
    <citation type="journal article" date="2016" name="Nat. Commun.">
        <title>Thousands of microbial genomes shed light on interconnected biogeochemical processes in an aquifer system.</title>
        <authorList>
            <person name="Anantharaman K."/>
            <person name="Brown C.T."/>
            <person name="Hug L.A."/>
            <person name="Sharon I."/>
            <person name="Castelle C.J."/>
            <person name="Probst A.J."/>
            <person name="Thomas B.C."/>
            <person name="Singh A."/>
            <person name="Wilkins M.J."/>
            <person name="Karaoz U."/>
            <person name="Brodie E.L."/>
            <person name="Williams K.H."/>
            <person name="Hubbard S.S."/>
            <person name="Banfield J.F."/>
        </authorList>
    </citation>
    <scope>NUCLEOTIDE SEQUENCE [LARGE SCALE GENOMIC DNA]</scope>
</reference>
<organism evidence="2 3">
    <name type="scientific">Candidatus Roizmanbacteria bacterium RIFCSPHIGHO2_01_FULL_39_8</name>
    <dbReference type="NCBI Taxonomy" id="1802033"/>
    <lineage>
        <taxon>Bacteria</taxon>
        <taxon>Candidatus Roizmaniibacteriota</taxon>
    </lineage>
</organism>
<feature type="region of interest" description="Disordered" evidence="1">
    <location>
        <begin position="293"/>
        <end position="385"/>
    </location>
</feature>
<comment type="caution">
    <text evidence="2">The sequence shown here is derived from an EMBL/GenBank/DDBJ whole genome shotgun (WGS) entry which is preliminary data.</text>
</comment>
<accession>A0A1F7GNM3</accession>
<name>A0A1F7GNM3_9BACT</name>
<evidence type="ECO:0000313" key="3">
    <source>
        <dbReference type="Proteomes" id="UP000177026"/>
    </source>
</evidence>
<dbReference type="Proteomes" id="UP000177026">
    <property type="component" value="Unassembled WGS sequence"/>
</dbReference>